<evidence type="ECO:0000313" key="3">
    <source>
        <dbReference type="EMBL" id="PVI01216.1"/>
    </source>
</evidence>
<dbReference type="STRING" id="97972.A0A2V1DT87"/>
<dbReference type="PANTHER" id="PTHR36182">
    <property type="entry name" value="PROTEIN, PUTATIVE (AFU_ORTHOLOGUE AFUA_6G10930)-RELATED"/>
    <property type="match status" value="1"/>
</dbReference>
<feature type="signal peptide" evidence="2">
    <location>
        <begin position="1"/>
        <end position="18"/>
    </location>
</feature>
<feature type="region of interest" description="Disordered" evidence="1">
    <location>
        <begin position="183"/>
        <end position="242"/>
    </location>
</feature>
<feature type="compositionally biased region" description="Basic and acidic residues" evidence="1">
    <location>
        <begin position="223"/>
        <end position="235"/>
    </location>
</feature>
<feature type="compositionally biased region" description="Low complexity" evidence="1">
    <location>
        <begin position="201"/>
        <end position="212"/>
    </location>
</feature>
<feature type="compositionally biased region" description="Basic and acidic residues" evidence="1">
    <location>
        <begin position="184"/>
        <end position="193"/>
    </location>
</feature>
<evidence type="ECO:0000256" key="1">
    <source>
        <dbReference type="SAM" id="MobiDB-lite"/>
    </source>
</evidence>
<keyword evidence="3" id="KW-0560">Oxidoreductase</keyword>
<dbReference type="PANTHER" id="PTHR36182:SF1">
    <property type="entry name" value="PROTEIN, PUTATIVE (AFU_ORTHOLOGUE AFUA_6G10930)-RELATED"/>
    <property type="match status" value="1"/>
</dbReference>
<feature type="non-terminal residue" evidence="3">
    <location>
        <position position="1"/>
    </location>
</feature>
<accession>A0A2V1DT87</accession>
<proteinExistence type="predicted"/>
<protein>
    <submittedName>
        <fullName evidence="3">Lytic polysaccharide monooxygenase</fullName>
    </submittedName>
</protein>
<evidence type="ECO:0000256" key="2">
    <source>
        <dbReference type="SAM" id="SignalP"/>
    </source>
</evidence>
<gene>
    <name evidence="3" type="ORF">DM02DRAFT_525500</name>
</gene>
<reference evidence="3 4" key="1">
    <citation type="journal article" date="2018" name="Sci. Rep.">
        <title>Comparative genomics provides insights into the lifestyle and reveals functional heterogeneity of dark septate endophytic fungi.</title>
        <authorList>
            <person name="Knapp D.G."/>
            <person name="Nemeth J.B."/>
            <person name="Barry K."/>
            <person name="Hainaut M."/>
            <person name="Henrissat B."/>
            <person name="Johnson J."/>
            <person name="Kuo A."/>
            <person name="Lim J.H.P."/>
            <person name="Lipzen A."/>
            <person name="Nolan M."/>
            <person name="Ohm R.A."/>
            <person name="Tamas L."/>
            <person name="Grigoriev I.V."/>
            <person name="Spatafora J.W."/>
            <person name="Nagy L.G."/>
            <person name="Kovacs G.M."/>
        </authorList>
    </citation>
    <scope>NUCLEOTIDE SEQUENCE [LARGE SCALE GENOMIC DNA]</scope>
    <source>
        <strain evidence="3 4">DSE2036</strain>
    </source>
</reference>
<dbReference type="EMBL" id="KZ805361">
    <property type="protein sequence ID" value="PVI01216.1"/>
    <property type="molecule type" value="Genomic_DNA"/>
</dbReference>
<dbReference type="AlphaFoldDB" id="A0A2V1DT87"/>
<dbReference type="Gene3D" id="2.70.50.70">
    <property type="match status" value="1"/>
</dbReference>
<dbReference type="OrthoDB" id="2342176at2759"/>
<organism evidence="3 4">
    <name type="scientific">Periconia macrospinosa</name>
    <dbReference type="NCBI Taxonomy" id="97972"/>
    <lineage>
        <taxon>Eukaryota</taxon>
        <taxon>Fungi</taxon>
        <taxon>Dikarya</taxon>
        <taxon>Ascomycota</taxon>
        <taxon>Pezizomycotina</taxon>
        <taxon>Dothideomycetes</taxon>
        <taxon>Pleosporomycetidae</taxon>
        <taxon>Pleosporales</taxon>
        <taxon>Massarineae</taxon>
        <taxon>Periconiaceae</taxon>
        <taxon>Periconia</taxon>
    </lineage>
</organism>
<dbReference type="Proteomes" id="UP000244855">
    <property type="component" value="Unassembled WGS sequence"/>
</dbReference>
<keyword evidence="3" id="KW-0503">Monooxygenase</keyword>
<feature type="region of interest" description="Disordered" evidence="1">
    <location>
        <begin position="255"/>
        <end position="288"/>
    </location>
</feature>
<feature type="chain" id="PRO_5015919094" evidence="2">
    <location>
        <begin position="19"/>
        <end position="288"/>
    </location>
</feature>
<keyword evidence="4" id="KW-1185">Reference proteome</keyword>
<dbReference type="GO" id="GO:0004497">
    <property type="term" value="F:monooxygenase activity"/>
    <property type="evidence" value="ECO:0007669"/>
    <property type="project" value="UniProtKB-KW"/>
</dbReference>
<keyword evidence="2" id="KW-0732">Signal</keyword>
<sequence length="288" mass="30679">SMVSFKTLTMLTLAGSAAAHMRLSFPPPLKADNNPNTLEADPYLHYPYGCCGRKVPGRCNGHLDALNTDEGKPVVTWAPGQKVNFTLTGHKVEAGVDNVVGGTHYGGSCQVGFSVDGGKTFKTAATWQGNCPLRKGTIDPSTQHFDFTIPADIPTGERQIFVWNWVNREQEKFETCASVAIAGGDDRNSEKPPESSPAPSSPAQKPSNAPAPSSAPPPATSSHAEKLNVPHRRAESVSWSQRPDMLLDIDFAGAACKSKGNPSELEFPNPGPDVIKGDGEYKLAPPTC</sequence>
<evidence type="ECO:0000313" key="4">
    <source>
        <dbReference type="Proteomes" id="UP000244855"/>
    </source>
</evidence>
<name>A0A2V1DT87_9PLEO</name>